<name>A0AAV3ZNN0_9GAST</name>
<protein>
    <submittedName>
        <fullName evidence="1">Uncharacterized protein</fullName>
    </submittedName>
</protein>
<dbReference type="AlphaFoldDB" id="A0AAV3ZNN0"/>
<proteinExistence type="predicted"/>
<evidence type="ECO:0000313" key="2">
    <source>
        <dbReference type="Proteomes" id="UP000735302"/>
    </source>
</evidence>
<keyword evidence="2" id="KW-1185">Reference proteome</keyword>
<comment type="caution">
    <text evidence="1">The sequence shown here is derived from an EMBL/GenBank/DDBJ whole genome shotgun (WGS) entry which is preliminary data.</text>
</comment>
<organism evidence="1 2">
    <name type="scientific">Plakobranchus ocellatus</name>
    <dbReference type="NCBI Taxonomy" id="259542"/>
    <lineage>
        <taxon>Eukaryota</taxon>
        <taxon>Metazoa</taxon>
        <taxon>Spiralia</taxon>
        <taxon>Lophotrochozoa</taxon>
        <taxon>Mollusca</taxon>
        <taxon>Gastropoda</taxon>
        <taxon>Heterobranchia</taxon>
        <taxon>Euthyneura</taxon>
        <taxon>Panpulmonata</taxon>
        <taxon>Sacoglossa</taxon>
        <taxon>Placobranchoidea</taxon>
        <taxon>Plakobranchidae</taxon>
        <taxon>Plakobranchus</taxon>
    </lineage>
</organism>
<sequence>MRIRISTTLTQICVLVVPPADELLLQVQVLIPDLIVLSTHSAPELKIKYQGYSWPSLTVLPTDNHCLQSQQHTRNFSVSVTMTLQ</sequence>
<evidence type="ECO:0000313" key="1">
    <source>
        <dbReference type="EMBL" id="GFN95988.1"/>
    </source>
</evidence>
<dbReference type="EMBL" id="BLXT01002595">
    <property type="protein sequence ID" value="GFN95988.1"/>
    <property type="molecule type" value="Genomic_DNA"/>
</dbReference>
<reference evidence="1 2" key="1">
    <citation type="journal article" date="2021" name="Elife">
        <title>Chloroplast acquisition without the gene transfer in kleptoplastic sea slugs, Plakobranchus ocellatus.</title>
        <authorList>
            <person name="Maeda T."/>
            <person name="Takahashi S."/>
            <person name="Yoshida T."/>
            <person name="Shimamura S."/>
            <person name="Takaki Y."/>
            <person name="Nagai Y."/>
            <person name="Toyoda A."/>
            <person name="Suzuki Y."/>
            <person name="Arimoto A."/>
            <person name="Ishii H."/>
            <person name="Satoh N."/>
            <person name="Nishiyama T."/>
            <person name="Hasebe M."/>
            <person name="Maruyama T."/>
            <person name="Minagawa J."/>
            <person name="Obokata J."/>
            <person name="Shigenobu S."/>
        </authorList>
    </citation>
    <scope>NUCLEOTIDE SEQUENCE [LARGE SCALE GENOMIC DNA]</scope>
</reference>
<accession>A0AAV3ZNN0</accession>
<gene>
    <name evidence="1" type="ORF">PoB_002249400</name>
</gene>
<dbReference type="Proteomes" id="UP000735302">
    <property type="component" value="Unassembled WGS sequence"/>
</dbReference>